<keyword evidence="2 5" id="KW-0812">Transmembrane</keyword>
<evidence type="ECO:0000313" key="6">
    <source>
        <dbReference type="EMBL" id="SPF31154.1"/>
    </source>
</evidence>
<feature type="transmembrane region" description="Helical" evidence="5">
    <location>
        <begin position="129"/>
        <end position="157"/>
    </location>
</feature>
<dbReference type="Proteomes" id="UP000244932">
    <property type="component" value="Unassembled WGS sequence"/>
</dbReference>
<dbReference type="Pfam" id="PF04191">
    <property type="entry name" value="PEMT"/>
    <property type="match status" value="1"/>
</dbReference>
<evidence type="ECO:0000256" key="2">
    <source>
        <dbReference type="ARBA" id="ARBA00022692"/>
    </source>
</evidence>
<name>A0A2R8AFY3_9RHOB</name>
<sequence>MEVFLTIAGLGIAAATLAAILWSIARPAQSIWPPIRYTAFTPLFVWAPTFTLFGILIALGVLGWGELPFPRWLRYGLGLPLIVLGNIVVWSVVAGFGVHKTGGAAAGLQTDGLYRVSRNPQYVADIVMILGWMILAATPSVILVGLASITVLIAAPFSEEPWLRSRYGRDYKDYAARVRRFF</sequence>
<evidence type="ECO:0000256" key="5">
    <source>
        <dbReference type="SAM" id="Phobius"/>
    </source>
</evidence>
<keyword evidence="3 5" id="KW-1133">Transmembrane helix</keyword>
<dbReference type="AlphaFoldDB" id="A0A2R8AFY3"/>
<dbReference type="EMBL" id="OMKW01000005">
    <property type="protein sequence ID" value="SPF31154.1"/>
    <property type="molecule type" value="Genomic_DNA"/>
</dbReference>
<dbReference type="OrthoDB" id="9811969at2"/>
<reference evidence="6 7" key="1">
    <citation type="submission" date="2018-03" db="EMBL/GenBank/DDBJ databases">
        <authorList>
            <person name="Keele B.F."/>
        </authorList>
    </citation>
    <scope>NUCLEOTIDE SEQUENCE [LARGE SCALE GENOMIC DNA]</scope>
    <source>
        <strain evidence="6 7">CeCT 8812</strain>
    </source>
</reference>
<proteinExistence type="predicted"/>
<protein>
    <recommendedName>
        <fullName evidence="8">Steroid 5-alpha reductase C-terminal domain-containing protein</fullName>
    </recommendedName>
</protein>
<feature type="transmembrane region" description="Helical" evidence="5">
    <location>
        <begin position="43"/>
        <end position="65"/>
    </location>
</feature>
<evidence type="ECO:0000256" key="3">
    <source>
        <dbReference type="ARBA" id="ARBA00022989"/>
    </source>
</evidence>
<gene>
    <name evidence="6" type="ORF">POI8812_03505</name>
</gene>
<feature type="transmembrane region" description="Helical" evidence="5">
    <location>
        <begin position="77"/>
        <end position="98"/>
    </location>
</feature>
<evidence type="ECO:0000256" key="1">
    <source>
        <dbReference type="ARBA" id="ARBA00004127"/>
    </source>
</evidence>
<accession>A0A2R8AFY3</accession>
<evidence type="ECO:0000313" key="7">
    <source>
        <dbReference type="Proteomes" id="UP000244932"/>
    </source>
</evidence>
<organism evidence="6 7">
    <name type="scientific">Pontivivens insulae</name>
    <dbReference type="NCBI Taxonomy" id="1639689"/>
    <lineage>
        <taxon>Bacteria</taxon>
        <taxon>Pseudomonadati</taxon>
        <taxon>Pseudomonadota</taxon>
        <taxon>Alphaproteobacteria</taxon>
        <taxon>Rhodobacterales</taxon>
        <taxon>Paracoccaceae</taxon>
        <taxon>Pontivivens</taxon>
    </lineage>
</organism>
<dbReference type="RefSeq" id="WP_108783869.1">
    <property type="nucleotide sequence ID" value="NZ_OMKW01000005.1"/>
</dbReference>
<comment type="subcellular location">
    <subcellularLocation>
        <location evidence="1">Endomembrane system</location>
        <topology evidence="1">Multi-pass membrane protein</topology>
    </subcellularLocation>
</comment>
<evidence type="ECO:0008006" key="8">
    <source>
        <dbReference type="Google" id="ProtNLM"/>
    </source>
</evidence>
<dbReference type="InterPro" id="IPR007318">
    <property type="entry name" value="Phopholipid_MeTrfase"/>
</dbReference>
<keyword evidence="7" id="KW-1185">Reference proteome</keyword>
<dbReference type="Gene3D" id="1.20.120.1630">
    <property type="match status" value="1"/>
</dbReference>
<evidence type="ECO:0000256" key="4">
    <source>
        <dbReference type="ARBA" id="ARBA00023136"/>
    </source>
</evidence>
<keyword evidence="4 5" id="KW-0472">Membrane</keyword>
<dbReference type="GO" id="GO:0012505">
    <property type="term" value="C:endomembrane system"/>
    <property type="evidence" value="ECO:0007669"/>
    <property type="project" value="UniProtKB-SubCell"/>
</dbReference>